<sequence>MKGMKETVLVIAAHPDDELLGTAGTLKRLVDQGNRVISIITANGRKEEAHHIQQLARKANKEIGIKEVIFLEHPNLELEMMPLHLFTKEIEKLIDIYQPTKIFTHHYGDVNRDHQITFQAVLTAVRPLPNKQPIELITFETVSSSEWNTQTNDKQFKPNYYVNISSVIVQKIASLKHYEVEMREFPHPRSYEGVKHLASVRGMTVGVPYAEAFEVIRRVWK</sequence>
<name>A0A366EZK9_9BACI</name>
<evidence type="ECO:0000313" key="3">
    <source>
        <dbReference type="Proteomes" id="UP000252118"/>
    </source>
</evidence>
<dbReference type="InterPro" id="IPR003737">
    <property type="entry name" value="GlcNAc_PI_deacetylase-related"/>
</dbReference>
<dbReference type="Gene3D" id="3.40.50.10320">
    <property type="entry name" value="LmbE-like"/>
    <property type="match status" value="1"/>
</dbReference>
<accession>A0A366EZK9</accession>
<dbReference type="SUPFAM" id="SSF102588">
    <property type="entry name" value="LmbE-like"/>
    <property type="match status" value="1"/>
</dbReference>
<dbReference type="InterPro" id="IPR024078">
    <property type="entry name" value="LmbE-like_dom_sf"/>
</dbReference>
<evidence type="ECO:0000256" key="1">
    <source>
        <dbReference type="ARBA" id="ARBA00001947"/>
    </source>
</evidence>
<reference evidence="2 3" key="1">
    <citation type="submission" date="2018-06" db="EMBL/GenBank/DDBJ databases">
        <title>Freshwater and sediment microbial communities from various areas in North America, analyzing microbe dynamics in response to fracking.</title>
        <authorList>
            <person name="Lamendella R."/>
        </authorList>
    </citation>
    <scope>NUCLEOTIDE SEQUENCE [LARGE SCALE GENOMIC DNA]</scope>
    <source>
        <strain evidence="2 3">97B</strain>
    </source>
</reference>
<dbReference type="Pfam" id="PF02585">
    <property type="entry name" value="PIG-L"/>
    <property type="match status" value="1"/>
</dbReference>
<protein>
    <submittedName>
        <fullName evidence="2">LmbE family N-acetylglucosaminyl deacetylase</fullName>
    </submittedName>
</protein>
<dbReference type="PANTHER" id="PTHR12993:SF11">
    <property type="entry name" value="N-ACETYLGLUCOSAMINYL-PHOSPHATIDYLINOSITOL DE-N-ACETYLASE"/>
    <property type="match status" value="1"/>
</dbReference>
<comment type="cofactor">
    <cofactor evidence="1">
        <name>Zn(2+)</name>
        <dbReference type="ChEBI" id="CHEBI:29105"/>
    </cofactor>
</comment>
<dbReference type="EMBL" id="QNRJ01000001">
    <property type="protein sequence ID" value="RBP07833.1"/>
    <property type="molecule type" value="Genomic_DNA"/>
</dbReference>
<dbReference type="Proteomes" id="UP000252118">
    <property type="component" value="Unassembled WGS sequence"/>
</dbReference>
<proteinExistence type="predicted"/>
<organism evidence="2 3">
    <name type="scientific">Rossellomorea aquimaris</name>
    <dbReference type="NCBI Taxonomy" id="189382"/>
    <lineage>
        <taxon>Bacteria</taxon>
        <taxon>Bacillati</taxon>
        <taxon>Bacillota</taxon>
        <taxon>Bacilli</taxon>
        <taxon>Bacillales</taxon>
        <taxon>Bacillaceae</taxon>
        <taxon>Rossellomorea</taxon>
    </lineage>
</organism>
<gene>
    <name evidence="2" type="ORF">DET59_101201</name>
</gene>
<dbReference type="PANTHER" id="PTHR12993">
    <property type="entry name" value="N-ACETYLGLUCOSAMINYL-PHOSPHATIDYLINOSITOL DE-N-ACETYLASE-RELATED"/>
    <property type="match status" value="1"/>
</dbReference>
<comment type="caution">
    <text evidence="2">The sequence shown here is derived from an EMBL/GenBank/DDBJ whole genome shotgun (WGS) entry which is preliminary data.</text>
</comment>
<dbReference type="AlphaFoldDB" id="A0A366EZK9"/>
<evidence type="ECO:0000313" key="2">
    <source>
        <dbReference type="EMBL" id="RBP07833.1"/>
    </source>
</evidence>
<dbReference type="GO" id="GO:0016811">
    <property type="term" value="F:hydrolase activity, acting on carbon-nitrogen (but not peptide) bonds, in linear amides"/>
    <property type="evidence" value="ECO:0007669"/>
    <property type="project" value="TreeGrafter"/>
</dbReference>